<dbReference type="PRINTS" id="PR00320">
    <property type="entry name" value="GPROTEINBRPT"/>
</dbReference>
<dbReference type="OMA" id="HYAIRCI"/>
<dbReference type="InterPro" id="IPR036322">
    <property type="entry name" value="WD40_repeat_dom_sf"/>
</dbReference>
<dbReference type="Proteomes" id="UP000054408">
    <property type="component" value="Unassembled WGS sequence"/>
</dbReference>
<gene>
    <name evidence="4" type="ORF">AMSG_11534</name>
</gene>
<accession>A0A0L0D4F5</accession>
<dbReference type="OrthoDB" id="674604at2759"/>
<dbReference type="Pfam" id="PF00400">
    <property type="entry name" value="WD40"/>
    <property type="match status" value="7"/>
</dbReference>
<dbReference type="InterPro" id="IPR015943">
    <property type="entry name" value="WD40/YVTN_repeat-like_dom_sf"/>
</dbReference>
<feature type="non-terminal residue" evidence="4">
    <location>
        <position position="1"/>
    </location>
</feature>
<dbReference type="GO" id="GO:1990234">
    <property type="term" value="C:transferase complex"/>
    <property type="evidence" value="ECO:0007669"/>
    <property type="project" value="UniProtKB-ARBA"/>
</dbReference>
<dbReference type="eggNOG" id="KOG0295">
    <property type="taxonomic scope" value="Eukaryota"/>
</dbReference>
<evidence type="ECO:0000256" key="2">
    <source>
        <dbReference type="ARBA" id="ARBA00022737"/>
    </source>
</evidence>
<organism evidence="4 5">
    <name type="scientific">Thecamonas trahens ATCC 50062</name>
    <dbReference type="NCBI Taxonomy" id="461836"/>
    <lineage>
        <taxon>Eukaryota</taxon>
        <taxon>Apusozoa</taxon>
        <taxon>Apusomonadida</taxon>
        <taxon>Apusomonadidae</taxon>
        <taxon>Thecamonas</taxon>
    </lineage>
</organism>
<evidence type="ECO:0000313" key="5">
    <source>
        <dbReference type="Proteomes" id="UP000054408"/>
    </source>
</evidence>
<keyword evidence="2" id="KW-0677">Repeat</keyword>
<dbReference type="PROSITE" id="PS50082">
    <property type="entry name" value="WD_REPEATS_2"/>
    <property type="match status" value="1"/>
</dbReference>
<dbReference type="SUPFAM" id="SSF50978">
    <property type="entry name" value="WD40 repeat-like"/>
    <property type="match status" value="1"/>
</dbReference>
<dbReference type="PANTHER" id="PTHR22847">
    <property type="entry name" value="WD40 REPEAT PROTEIN"/>
    <property type="match status" value="1"/>
</dbReference>
<dbReference type="InterPro" id="IPR020472">
    <property type="entry name" value="WD40_PAC1"/>
</dbReference>
<reference evidence="4 5" key="1">
    <citation type="submission" date="2010-05" db="EMBL/GenBank/DDBJ databases">
        <title>The Genome Sequence of Thecamonas trahens ATCC 50062.</title>
        <authorList>
            <consortium name="The Broad Institute Genome Sequencing Platform"/>
            <person name="Russ C."/>
            <person name="Cuomo C."/>
            <person name="Shea T."/>
            <person name="Young S.K."/>
            <person name="Zeng Q."/>
            <person name="Koehrsen M."/>
            <person name="Haas B."/>
            <person name="Borodovsky M."/>
            <person name="Guigo R."/>
            <person name="Alvarado L."/>
            <person name="Berlin A."/>
            <person name="Bochicchio J."/>
            <person name="Borenstein D."/>
            <person name="Chapman S."/>
            <person name="Chen Z."/>
            <person name="Freedman E."/>
            <person name="Gellesch M."/>
            <person name="Goldberg J."/>
            <person name="Griggs A."/>
            <person name="Gujja S."/>
            <person name="Heilman E."/>
            <person name="Heiman D."/>
            <person name="Hepburn T."/>
            <person name="Howarth C."/>
            <person name="Jen D."/>
            <person name="Larson L."/>
            <person name="Mehta T."/>
            <person name="Park D."/>
            <person name="Pearson M."/>
            <person name="Roberts A."/>
            <person name="Saif S."/>
            <person name="Shenoy N."/>
            <person name="Sisk P."/>
            <person name="Stolte C."/>
            <person name="Sykes S."/>
            <person name="Thomson T."/>
            <person name="Walk T."/>
            <person name="White J."/>
            <person name="Yandava C."/>
            <person name="Burger G."/>
            <person name="Gray M.W."/>
            <person name="Holland P.W.H."/>
            <person name="King N."/>
            <person name="Lang F.B.F."/>
            <person name="Roger A.J."/>
            <person name="Ruiz-Trillo I."/>
            <person name="Lander E."/>
            <person name="Nusbaum C."/>
        </authorList>
    </citation>
    <scope>NUCLEOTIDE SEQUENCE [LARGE SCALE GENOMIC DNA]</scope>
    <source>
        <strain evidence="4 5">ATCC 50062</strain>
    </source>
</reference>
<dbReference type="GO" id="GO:0005634">
    <property type="term" value="C:nucleus"/>
    <property type="evidence" value="ECO:0007669"/>
    <property type="project" value="TreeGrafter"/>
</dbReference>
<evidence type="ECO:0000256" key="1">
    <source>
        <dbReference type="ARBA" id="ARBA00022574"/>
    </source>
</evidence>
<dbReference type="GeneID" id="25569465"/>
<protein>
    <submittedName>
        <fullName evidence="4">WD40 domain-containing protein</fullName>
    </submittedName>
</protein>
<evidence type="ECO:0000256" key="3">
    <source>
        <dbReference type="PROSITE-ProRule" id="PRU00221"/>
    </source>
</evidence>
<proteinExistence type="predicted"/>
<keyword evidence="5" id="KW-1185">Reference proteome</keyword>
<evidence type="ECO:0000313" key="4">
    <source>
        <dbReference type="EMBL" id="KNC46986.1"/>
    </source>
</evidence>
<keyword evidence="1 3" id="KW-0853">WD repeat</keyword>
<dbReference type="AlphaFoldDB" id="A0A0L0D4F5"/>
<sequence length="443" mass="47740">VLEGHIYDVNGVIALPSADGQLPVLVSWSDDKTIRVWHPADDGTGAMRYTADTASCKVLEGHTGDVNGVIALPSADSQLPVLVSWSRDRTIRVWHAADDGTGAMRYTADSASCEVLEGYIYNVNGVIALPSADGQLPILVSWSRDRTIRVWHAADDGTGAMRYTADSASCEVLEGHTTWVNGVIALPSADGQLPVLVSWSDDKTIRVWHAAYDGTGAMRYTADSASCEVLEGHIYNVWGVIALPSADGQLPVLVSWSRDNTIRVWHAADDGTGAMRYTEDSASCEVLKGHTSGVEGVIALPSADGQLPVLVSWSWDNTIRVWHAADDGSGAVWYTADRVSCEVLEGHIYNVRGVIALPSADGQLPVLVSWSIDKTVRVWHAADDGTGAMRYTADRDSCEVLEGHTDDVEGVIALPSADSQLPVLVSWSWDRTIRVWHPVDDGT</sequence>
<dbReference type="STRING" id="461836.A0A0L0D4F5"/>
<feature type="repeat" description="WD" evidence="3">
    <location>
        <begin position="59"/>
        <end position="94"/>
    </location>
</feature>
<dbReference type="SMART" id="SM00320">
    <property type="entry name" value="WD40"/>
    <property type="match status" value="8"/>
</dbReference>
<feature type="non-terminal residue" evidence="4">
    <location>
        <position position="443"/>
    </location>
</feature>
<dbReference type="EMBL" id="GL349555">
    <property type="protein sequence ID" value="KNC46986.1"/>
    <property type="molecule type" value="Genomic_DNA"/>
</dbReference>
<dbReference type="InterPro" id="IPR001680">
    <property type="entry name" value="WD40_rpt"/>
</dbReference>
<dbReference type="PANTHER" id="PTHR22847:SF637">
    <property type="entry name" value="WD REPEAT DOMAIN 5B"/>
    <property type="match status" value="1"/>
</dbReference>
<name>A0A0L0D4F5_THETB</name>
<dbReference type="Gene3D" id="2.130.10.10">
    <property type="entry name" value="YVTN repeat-like/Quinoprotein amine dehydrogenase"/>
    <property type="match status" value="4"/>
</dbReference>
<dbReference type="RefSeq" id="XP_013752577.1">
    <property type="nucleotide sequence ID" value="XM_013897123.1"/>
</dbReference>